<evidence type="ECO:0008006" key="4">
    <source>
        <dbReference type="Google" id="ProtNLM"/>
    </source>
</evidence>
<evidence type="ECO:0000313" key="2">
    <source>
        <dbReference type="EMBL" id="OUR95239.1"/>
    </source>
</evidence>
<dbReference type="Proteomes" id="UP000196531">
    <property type="component" value="Unassembled WGS sequence"/>
</dbReference>
<reference evidence="3" key="1">
    <citation type="journal article" date="2017" name="Proc. Natl. Acad. Sci. U.S.A.">
        <title>Simulation of Deepwater Horizon oil plume reveals substrate specialization within a complex community of hydrocarbon-degraders.</title>
        <authorList>
            <person name="Hu P."/>
            <person name="Dubinsky E.A."/>
            <person name="Probst A.J."/>
            <person name="Wang J."/>
            <person name="Sieber C.M.K."/>
            <person name="Tom L.M."/>
            <person name="Gardinali P."/>
            <person name="Banfield J.F."/>
            <person name="Atlas R.M."/>
            <person name="Andersen G.L."/>
        </authorList>
    </citation>
    <scope>NUCLEOTIDE SEQUENCE [LARGE SCALE GENOMIC DNA]</scope>
</reference>
<gene>
    <name evidence="2" type="ORF">A9Q84_15465</name>
</gene>
<feature type="signal peptide" evidence="1">
    <location>
        <begin position="1"/>
        <end position="18"/>
    </location>
</feature>
<organism evidence="2 3">
    <name type="scientific">Halobacteriovorax marinus</name>
    <dbReference type="NCBI Taxonomy" id="97084"/>
    <lineage>
        <taxon>Bacteria</taxon>
        <taxon>Pseudomonadati</taxon>
        <taxon>Bdellovibrionota</taxon>
        <taxon>Bacteriovoracia</taxon>
        <taxon>Bacteriovoracales</taxon>
        <taxon>Halobacteriovoraceae</taxon>
        <taxon>Halobacteriovorax</taxon>
    </lineage>
</organism>
<keyword evidence="1" id="KW-0732">Signal</keyword>
<evidence type="ECO:0000313" key="3">
    <source>
        <dbReference type="Proteomes" id="UP000196531"/>
    </source>
</evidence>
<evidence type="ECO:0000256" key="1">
    <source>
        <dbReference type="SAM" id="SignalP"/>
    </source>
</evidence>
<feature type="chain" id="PRO_5012079615" description="Secreted protein" evidence="1">
    <location>
        <begin position="19"/>
        <end position="732"/>
    </location>
</feature>
<proteinExistence type="predicted"/>
<protein>
    <recommendedName>
        <fullName evidence="4">Secreted protein</fullName>
    </recommendedName>
</protein>
<accession>A0A1Y5F991</accession>
<dbReference type="EMBL" id="MAAO01000008">
    <property type="protein sequence ID" value="OUR95239.1"/>
    <property type="molecule type" value="Genomic_DNA"/>
</dbReference>
<name>A0A1Y5F991_9BACT</name>
<sequence length="732" mass="84037">MKAIWPIFLLVFSLNSKADFNFDITFDGPLNKSCPFVKDQNVLTTLESLRTTLEQIRDNRVQCQSIYNNSKAYLNTISSELISRDGDLKAATSNKETLLAEVYKRINAGTYNNELEDEILSLVRQENEYSNQDSAKDTHLLDSLSLGGLLLDSLRENSECDGSLGNTLLRPSLLLMGQVANTVYPGSSLITSGVANGLSSLMDSFVSYAKAKFSNEGQSIQELISAKNYYMSYKCAYKNINIMSCTMRDSAMTKDELKDLYKDILELDTEEKDFRALSDMRKHYPRVTLILQQLKDIYETSQQQETIVEIASIQKEMTRLRLLRPSPYDIDSWTDQYQNIKTWQKWNQNLNWTQYLKEYIATYCKVYSADVPAVWSQSSDECKPNNLLKNEDRSLFIINVVKPSLDELETNLARLSAKLRESVNIERLYYAIKSEENYSERNKDFKFSEILELILSDLDKDNRPEANKLFAIRIKKAIKALDALVKYDGDLVKFENGNENCNLDITDYKCDDFKSLAQAAYTYLANNLSGGEVLSVETIDATFYNYMSGVEDFFLNGTDTKTSLKFSKYNYLTNIYRVVRATILNIDSEGTADLPLMNIARKGFEKVFGYEIVKMLEKDVKVALDEGSKSDIYRDAIHSCAIYFPLLERAKELSTNLFKRKRMKKVAKKCEKLLKRNGGIPYLIASDEKFPLKKDDKTYKHQCYYKEYESDALIKKVTLGRDIRDDDDLPEL</sequence>
<comment type="caution">
    <text evidence="2">The sequence shown here is derived from an EMBL/GenBank/DDBJ whole genome shotgun (WGS) entry which is preliminary data.</text>
</comment>
<dbReference type="AlphaFoldDB" id="A0A1Y5F991"/>